<organism evidence="18">
    <name type="scientific">Chloracidobacterium thermophilum</name>
    <dbReference type="NCBI Taxonomy" id="458033"/>
    <lineage>
        <taxon>Bacteria</taxon>
        <taxon>Pseudomonadati</taxon>
        <taxon>Acidobacteriota</taxon>
        <taxon>Terriglobia</taxon>
        <taxon>Terriglobales</taxon>
        <taxon>Acidobacteriaceae</taxon>
        <taxon>Chloracidobacterium</taxon>
    </lineage>
</organism>
<dbReference type="AlphaFoldDB" id="A8DJV6"/>
<protein>
    <recommendedName>
        <fullName evidence="6 14">3-dehydroquinate synthase</fullName>
        <shortName evidence="14">DHQS</shortName>
        <ecNumber evidence="6 14">4.2.3.4</ecNumber>
    </recommendedName>
</protein>
<reference evidence="18" key="1">
    <citation type="journal article" date="2007" name="Science">
        <title>Candidatus Chloracidobacterium thermophilum: an aerobic phototrophic Acidobacterium.</title>
        <authorList>
            <person name="Bryant D.A."/>
            <person name="Costas A.M."/>
            <person name="Maresca J.A."/>
            <person name="Chew A.G."/>
            <person name="Klatt C.G."/>
            <person name="Bateson M.M."/>
            <person name="Tallon L.J."/>
            <person name="Hostetler J."/>
            <person name="Nelson W.C."/>
            <person name="Heidelberg J.F."/>
            <person name="Ward D.M."/>
        </authorList>
    </citation>
    <scope>NUCLEOTIDE SEQUENCE</scope>
</reference>
<evidence type="ECO:0000256" key="1">
    <source>
        <dbReference type="ARBA" id="ARBA00001393"/>
    </source>
</evidence>
<feature type="binding site" evidence="14">
    <location>
        <position position="268"/>
    </location>
    <ligand>
        <name>Zn(2+)</name>
        <dbReference type="ChEBI" id="CHEBI:29105"/>
    </ligand>
</feature>
<dbReference type="FunFam" id="3.40.50.1970:FF:000007">
    <property type="entry name" value="Pentafunctional AROM polypeptide"/>
    <property type="match status" value="1"/>
</dbReference>
<dbReference type="GO" id="GO:0009073">
    <property type="term" value="P:aromatic amino acid family biosynthetic process"/>
    <property type="evidence" value="ECO:0007669"/>
    <property type="project" value="UniProtKB-KW"/>
</dbReference>
<comment type="catalytic activity">
    <reaction evidence="1 14">
        <text>7-phospho-2-dehydro-3-deoxy-D-arabino-heptonate = 3-dehydroquinate + phosphate</text>
        <dbReference type="Rhea" id="RHEA:21968"/>
        <dbReference type="ChEBI" id="CHEBI:32364"/>
        <dbReference type="ChEBI" id="CHEBI:43474"/>
        <dbReference type="ChEBI" id="CHEBI:58394"/>
        <dbReference type="EC" id="4.2.3.4"/>
    </reaction>
</comment>
<comment type="cofactor">
    <cofactor evidence="14">
        <name>Co(2+)</name>
        <dbReference type="ChEBI" id="CHEBI:48828"/>
    </cofactor>
    <cofactor evidence="14">
        <name>Zn(2+)</name>
        <dbReference type="ChEBI" id="CHEBI:29105"/>
    </cofactor>
    <text evidence="14">Binds 1 divalent metal cation per subunit. Can use either Co(2+) or Zn(2+).</text>
</comment>
<evidence type="ECO:0000313" key="18">
    <source>
        <dbReference type="EMBL" id="ABV27404.1"/>
    </source>
</evidence>
<dbReference type="CDD" id="cd08195">
    <property type="entry name" value="DHQS"/>
    <property type="match status" value="1"/>
</dbReference>
<dbReference type="GO" id="GO:0009423">
    <property type="term" value="P:chorismate biosynthetic process"/>
    <property type="evidence" value="ECO:0007669"/>
    <property type="project" value="UniProtKB-UniRule"/>
</dbReference>
<evidence type="ECO:0000256" key="7">
    <source>
        <dbReference type="ARBA" id="ARBA00022605"/>
    </source>
</evidence>
<feature type="binding site" evidence="14">
    <location>
        <position position="170"/>
    </location>
    <ligand>
        <name>NAD(+)</name>
        <dbReference type="ChEBI" id="CHEBI:57540"/>
    </ligand>
</feature>
<evidence type="ECO:0000256" key="3">
    <source>
        <dbReference type="ARBA" id="ARBA00001947"/>
    </source>
</evidence>
<dbReference type="PANTHER" id="PTHR43622">
    <property type="entry name" value="3-DEHYDROQUINATE SYNTHASE"/>
    <property type="match status" value="1"/>
</dbReference>
<accession>A8DJV6</accession>
<comment type="cofactor">
    <cofactor evidence="3">
        <name>Zn(2+)</name>
        <dbReference type="ChEBI" id="CHEBI:29105"/>
    </cofactor>
</comment>
<dbReference type="GO" id="GO:0005737">
    <property type="term" value="C:cytoplasm"/>
    <property type="evidence" value="ECO:0007669"/>
    <property type="project" value="UniProtKB-SubCell"/>
</dbReference>
<comment type="subcellular location">
    <subcellularLocation>
        <location evidence="14">Cytoplasm</location>
    </subcellularLocation>
</comment>
<dbReference type="SUPFAM" id="SSF56796">
    <property type="entry name" value="Dehydroquinate synthase-like"/>
    <property type="match status" value="1"/>
</dbReference>
<dbReference type="InterPro" id="IPR016037">
    <property type="entry name" value="DHQ_synth_AroB"/>
</dbReference>
<keyword evidence="8 14" id="KW-0479">Metal-binding</keyword>
<evidence type="ECO:0000256" key="14">
    <source>
        <dbReference type="HAMAP-Rule" id="MF_00110"/>
    </source>
</evidence>
<feature type="binding site" evidence="14">
    <location>
        <position position="161"/>
    </location>
    <ligand>
        <name>NAD(+)</name>
        <dbReference type="ChEBI" id="CHEBI:57540"/>
    </ligand>
</feature>
<comment type="cofactor">
    <cofactor evidence="2 14">
        <name>NAD(+)</name>
        <dbReference type="ChEBI" id="CHEBI:57540"/>
    </cofactor>
</comment>
<feature type="binding site" evidence="14">
    <location>
        <position position="203"/>
    </location>
    <ligand>
        <name>Zn(2+)</name>
        <dbReference type="ChEBI" id="CHEBI:29105"/>
    </ligand>
</feature>
<dbReference type="EC" id="4.2.3.4" evidence="6 14"/>
<dbReference type="HAMAP" id="MF_00110">
    <property type="entry name" value="DHQ_synthase"/>
    <property type="match status" value="1"/>
</dbReference>
<evidence type="ECO:0000256" key="15">
    <source>
        <dbReference type="SAM" id="MobiDB-lite"/>
    </source>
</evidence>
<feature type="region of interest" description="Disordered" evidence="15">
    <location>
        <begin position="386"/>
        <end position="413"/>
    </location>
</feature>
<feature type="domain" description="3-dehydroquinate synthase C-terminal" evidence="17">
    <location>
        <begin position="200"/>
        <end position="345"/>
    </location>
</feature>
<feature type="binding site" evidence="14">
    <location>
        <position position="285"/>
    </location>
    <ligand>
        <name>Zn(2+)</name>
        <dbReference type="ChEBI" id="CHEBI:29105"/>
    </ligand>
</feature>
<evidence type="ECO:0000256" key="8">
    <source>
        <dbReference type="ARBA" id="ARBA00022723"/>
    </source>
</evidence>
<name>A8DJV6_9BACT</name>
<keyword evidence="7 14" id="KW-0028">Amino-acid biosynthesis</keyword>
<keyword evidence="14" id="KW-0963">Cytoplasm</keyword>
<dbReference type="Gene3D" id="1.20.1090.10">
    <property type="entry name" value="Dehydroquinate synthase-like - alpha domain"/>
    <property type="match status" value="1"/>
</dbReference>
<keyword evidence="9 14" id="KW-0547">Nucleotide-binding</keyword>
<comment type="function">
    <text evidence="4 14">Catalyzes the conversion of 3-deoxy-D-arabino-heptulosonate 7-phosphate (DAHP) to dehydroquinate (DHQ).</text>
</comment>
<evidence type="ECO:0000256" key="13">
    <source>
        <dbReference type="ARBA" id="ARBA00023239"/>
    </source>
</evidence>
<proteinExistence type="inferred from homology"/>
<evidence type="ECO:0000256" key="10">
    <source>
        <dbReference type="ARBA" id="ARBA00022833"/>
    </source>
</evidence>
<dbReference type="NCBIfam" id="TIGR01357">
    <property type="entry name" value="aroB"/>
    <property type="match status" value="1"/>
</dbReference>
<evidence type="ECO:0000259" key="17">
    <source>
        <dbReference type="Pfam" id="PF24621"/>
    </source>
</evidence>
<dbReference type="PANTHER" id="PTHR43622:SF7">
    <property type="entry name" value="3-DEHYDROQUINATE SYNTHASE, CHLOROPLASTIC"/>
    <property type="match status" value="1"/>
</dbReference>
<dbReference type="Pfam" id="PF01761">
    <property type="entry name" value="DHQ_synthase"/>
    <property type="match status" value="1"/>
</dbReference>
<keyword evidence="12 14" id="KW-0057">Aromatic amino acid biosynthesis</keyword>
<sequence>MAESVGNPRSVATAAPAVTVLVNHTSGQYPIRIEAQRYGTLGQTFREIFGNRPRSVVIVSTPKVAQLYASAVTDGLAATGFRPYVCLIPDGERFKTLRTVARIWDFCIGRRIERQDVLVALGGGVVGDITGFAAATYLRGVALVQLPTTLLAMIDSAVGGKTGINHRAGKNLIGAFHQPDLVVADLETLTTLPRREWNAGWHEAIKYGVIRDADLFARLEARLPLALNQPLPWDWLAAVVADCCRIKAAIVAHDERERGERKVLNFGHTVGHALEAVTHYRRFRHGEAVGIGMVAACQVAVRVGKLSADEALRLQRLVQQVGQMPSTDGITVAALLEAIRHDKKVSQGQIRFILPSRIGFAEEYTGSVEEVLPEALAATLSIFSKHRPERQRRPQAPRKNDPSTCFQEAIVSD</sequence>
<keyword evidence="10 14" id="KW-0862">Zinc</keyword>
<dbReference type="InterPro" id="IPR030960">
    <property type="entry name" value="DHQS/DOIS_N"/>
</dbReference>
<dbReference type="UniPathway" id="UPA00053">
    <property type="reaction ID" value="UER00085"/>
</dbReference>
<dbReference type="InterPro" id="IPR050071">
    <property type="entry name" value="Dehydroquinate_synthase"/>
</dbReference>
<evidence type="ECO:0000256" key="5">
    <source>
        <dbReference type="ARBA" id="ARBA00004661"/>
    </source>
</evidence>
<feature type="binding site" evidence="14">
    <location>
        <begin position="90"/>
        <end position="95"/>
    </location>
    <ligand>
        <name>NAD(+)</name>
        <dbReference type="ChEBI" id="CHEBI:57540"/>
    </ligand>
</feature>
<evidence type="ECO:0000256" key="2">
    <source>
        <dbReference type="ARBA" id="ARBA00001911"/>
    </source>
</evidence>
<evidence type="ECO:0000256" key="6">
    <source>
        <dbReference type="ARBA" id="ARBA00013031"/>
    </source>
</evidence>
<dbReference type="InterPro" id="IPR056179">
    <property type="entry name" value="DHQS_C"/>
</dbReference>
<feature type="binding site" evidence="14">
    <location>
        <begin position="188"/>
        <end position="191"/>
    </location>
    <ligand>
        <name>NAD(+)</name>
        <dbReference type="ChEBI" id="CHEBI:57540"/>
    </ligand>
</feature>
<dbReference type="EMBL" id="EF531339">
    <property type="protein sequence ID" value="ABV27404.1"/>
    <property type="molecule type" value="Genomic_DNA"/>
</dbReference>
<evidence type="ECO:0000256" key="11">
    <source>
        <dbReference type="ARBA" id="ARBA00023027"/>
    </source>
</evidence>
<feature type="binding site" evidence="14">
    <location>
        <begin position="124"/>
        <end position="128"/>
    </location>
    <ligand>
        <name>NAD(+)</name>
        <dbReference type="ChEBI" id="CHEBI:57540"/>
    </ligand>
</feature>
<comment type="pathway">
    <text evidence="5 14">Metabolic intermediate biosynthesis; chorismate biosynthesis; chorismate from D-erythrose 4-phosphate and phosphoenolpyruvate: step 2/7.</text>
</comment>
<comment type="similarity">
    <text evidence="14">Belongs to the sugar phosphate cyclases superfamily. Dehydroquinate synthase family.</text>
</comment>
<dbReference type="Pfam" id="PF24621">
    <property type="entry name" value="DHQS_C"/>
    <property type="match status" value="1"/>
</dbReference>
<evidence type="ECO:0000256" key="9">
    <source>
        <dbReference type="ARBA" id="ARBA00022741"/>
    </source>
</evidence>
<keyword evidence="13 14" id="KW-0456">Lyase</keyword>
<evidence type="ECO:0000256" key="12">
    <source>
        <dbReference type="ARBA" id="ARBA00023141"/>
    </source>
</evidence>
<dbReference type="GO" id="GO:0046872">
    <property type="term" value="F:metal ion binding"/>
    <property type="evidence" value="ECO:0007669"/>
    <property type="project" value="UniProtKB-KW"/>
</dbReference>
<dbReference type="GO" id="GO:0003856">
    <property type="term" value="F:3-dehydroquinate synthase activity"/>
    <property type="evidence" value="ECO:0007669"/>
    <property type="project" value="UniProtKB-UniRule"/>
</dbReference>
<gene>
    <name evidence="14 18" type="primary">aroB</name>
    <name evidence="18" type="ORF">YS_M60-F11.198</name>
</gene>
<feature type="compositionally biased region" description="Basic residues" evidence="15">
    <location>
        <begin position="386"/>
        <end position="396"/>
    </location>
</feature>
<dbReference type="GO" id="GO:0000166">
    <property type="term" value="F:nucleotide binding"/>
    <property type="evidence" value="ECO:0007669"/>
    <property type="project" value="UniProtKB-KW"/>
</dbReference>
<feature type="domain" description="3-dehydroquinate synthase N-terminal" evidence="16">
    <location>
        <begin position="86"/>
        <end position="198"/>
    </location>
</feature>
<dbReference type="GO" id="GO:0008652">
    <property type="term" value="P:amino acid biosynthetic process"/>
    <property type="evidence" value="ECO:0007669"/>
    <property type="project" value="UniProtKB-KW"/>
</dbReference>
<evidence type="ECO:0000256" key="4">
    <source>
        <dbReference type="ARBA" id="ARBA00003485"/>
    </source>
</evidence>
<evidence type="ECO:0000259" key="16">
    <source>
        <dbReference type="Pfam" id="PF01761"/>
    </source>
</evidence>
<feature type="binding site" evidence="14">
    <location>
        <begin position="148"/>
        <end position="149"/>
    </location>
    <ligand>
        <name>NAD(+)</name>
        <dbReference type="ChEBI" id="CHEBI:57540"/>
    </ligand>
</feature>
<keyword evidence="14" id="KW-0170">Cobalt</keyword>
<dbReference type="Gene3D" id="3.40.50.1970">
    <property type="match status" value="1"/>
</dbReference>
<keyword evidence="11 14" id="KW-0520">NAD</keyword>